<evidence type="ECO:0000313" key="6">
    <source>
        <dbReference type="Proteomes" id="UP000324907"/>
    </source>
</evidence>
<organism evidence="2 5">
    <name type="scientific">Cafeteria roenbergensis</name>
    <name type="common">Marine flagellate</name>
    <dbReference type="NCBI Taxonomy" id="33653"/>
    <lineage>
        <taxon>Eukaryota</taxon>
        <taxon>Sar</taxon>
        <taxon>Stramenopiles</taxon>
        <taxon>Bigyra</taxon>
        <taxon>Opalozoa</taxon>
        <taxon>Bicosoecida</taxon>
        <taxon>Cafeteriaceae</taxon>
        <taxon>Cafeteria</taxon>
    </lineage>
</organism>
<dbReference type="InterPro" id="IPR027443">
    <property type="entry name" value="IPNS-like_sf"/>
</dbReference>
<evidence type="ECO:0000313" key="2">
    <source>
        <dbReference type="EMBL" id="KAA0154480.1"/>
    </source>
</evidence>
<accession>A0A5A8CQK4</accession>
<evidence type="ECO:0000313" key="7">
    <source>
        <dbReference type="Proteomes" id="UP000325113"/>
    </source>
</evidence>
<dbReference type="EMBL" id="VLTM01000003">
    <property type="protein sequence ID" value="KAA0167993.1"/>
    <property type="molecule type" value="Genomic_DNA"/>
</dbReference>
<keyword evidence="5" id="KW-1185">Reference proteome</keyword>
<evidence type="ECO:0000313" key="5">
    <source>
        <dbReference type="Proteomes" id="UP000323011"/>
    </source>
</evidence>
<dbReference type="Proteomes" id="UP000325113">
    <property type="component" value="Unassembled WGS sequence"/>
</dbReference>
<protein>
    <recommendedName>
        <fullName evidence="1">Isopenicillin N synthase-like Fe(2+) 2OG dioxygenase domain-containing protein</fullName>
    </recommendedName>
</protein>
<dbReference type="Proteomes" id="UP000324907">
    <property type="component" value="Unassembled WGS sequence"/>
</dbReference>
<dbReference type="SUPFAM" id="SSF51197">
    <property type="entry name" value="Clavaminate synthase-like"/>
    <property type="match status" value="1"/>
</dbReference>
<proteinExistence type="predicted"/>
<gene>
    <name evidence="3" type="ORF">FNF28_05612</name>
    <name evidence="2" type="ORF">FNF29_02357</name>
    <name evidence="4" type="ORF">FNF31_00492</name>
</gene>
<dbReference type="AlphaFoldDB" id="A0A5A8CQK4"/>
<dbReference type="InterPro" id="IPR044861">
    <property type="entry name" value="IPNS-like_FE2OG_OXY"/>
</dbReference>
<dbReference type="Pfam" id="PF03171">
    <property type="entry name" value="2OG-FeII_Oxy"/>
    <property type="match status" value="1"/>
</dbReference>
<dbReference type="Proteomes" id="UP000323011">
    <property type="component" value="Unassembled WGS sequence"/>
</dbReference>
<evidence type="ECO:0000259" key="1">
    <source>
        <dbReference type="Pfam" id="PF03171"/>
    </source>
</evidence>
<dbReference type="EMBL" id="VLTN01000011">
    <property type="protein sequence ID" value="KAA0154480.1"/>
    <property type="molecule type" value="Genomic_DNA"/>
</dbReference>
<feature type="domain" description="Isopenicillin N synthase-like Fe(2+) 2OG dioxygenase" evidence="1">
    <location>
        <begin position="103"/>
        <end position="180"/>
    </location>
</feature>
<name>A0A5A8CQK4_CAFRO</name>
<dbReference type="Gene3D" id="2.60.120.330">
    <property type="entry name" value="B-lactam Antibiotic, Isopenicillin N Synthase, Chain"/>
    <property type="match status" value="1"/>
</dbReference>
<comment type="caution">
    <text evidence="2">The sequence shown here is derived from an EMBL/GenBank/DDBJ whole genome shotgun (WGS) entry which is preliminary data.</text>
</comment>
<reference evidence="5 6" key="1">
    <citation type="submission" date="2019-07" db="EMBL/GenBank/DDBJ databases">
        <title>Genomes of Cafeteria roenbergensis.</title>
        <authorList>
            <person name="Fischer M.G."/>
            <person name="Hackl T."/>
            <person name="Roman M."/>
        </authorList>
    </citation>
    <scope>NUCLEOTIDE SEQUENCE [LARGE SCALE GENOMIC DNA]</scope>
    <source>
        <strain evidence="2 5">BVI</strain>
        <strain evidence="4 7">Cflag</strain>
        <strain evidence="3 6">RCC970-E3</strain>
    </source>
</reference>
<dbReference type="EMBL" id="VLTL01000117">
    <property type="protein sequence ID" value="KAA0159923.1"/>
    <property type="molecule type" value="Genomic_DNA"/>
</dbReference>
<evidence type="ECO:0000313" key="3">
    <source>
        <dbReference type="EMBL" id="KAA0159923.1"/>
    </source>
</evidence>
<sequence length="248" mass="25905">MLRAHLGSRGNLWPDELTRATATALWQGMAGLADELLLALEGAAGAASYPAGGGGRGAGWTGLSDSHRMRDYVLEAKRYVVPGAAAPGDAEAETGPGAWLTALPAHSDLTTLTLLAAGPSMGVEGGLEVWDWARGQWEVAAGLGAGDVVVNVGEFGEALSGGRLRSTPHRVRLRRSAQTTRAGQGRAWRESVVLFAAPDAHTNVRSARLPPSKQSLDRAGFASLPPARYGIDHAVWDAEPLVGDHLPL</sequence>
<evidence type="ECO:0000313" key="4">
    <source>
        <dbReference type="EMBL" id="KAA0167993.1"/>
    </source>
</evidence>